<dbReference type="Proteomes" id="UP001215598">
    <property type="component" value="Unassembled WGS sequence"/>
</dbReference>
<organism evidence="2 3">
    <name type="scientific">Mycena metata</name>
    <dbReference type="NCBI Taxonomy" id="1033252"/>
    <lineage>
        <taxon>Eukaryota</taxon>
        <taxon>Fungi</taxon>
        <taxon>Dikarya</taxon>
        <taxon>Basidiomycota</taxon>
        <taxon>Agaricomycotina</taxon>
        <taxon>Agaricomycetes</taxon>
        <taxon>Agaricomycetidae</taxon>
        <taxon>Agaricales</taxon>
        <taxon>Marasmiineae</taxon>
        <taxon>Mycenaceae</taxon>
        <taxon>Mycena</taxon>
    </lineage>
</organism>
<feature type="compositionally biased region" description="Polar residues" evidence="1">
    <location>
        <begin position="189"/>
        <end position="203"/>
    </location>
</feature>
<proteinExistence type="predicted"/>
<name>A0AAD7I2P0_9AGAR</name>
<sequence>MYDLDKKRWLSQANHIFSRLQVKSNLADYVLLSEVHFCLDVGTTEDPPTGFLFLCPEEDFQAGPSSSRWPNCPTYWSFDASGVERLSEEEAARLGFPHIQLRTEAYGHSWDASVYAGLRQFHQAKGFEPESQDLAQHLGHELYQLSDEMEVPFAHVNEEDSDEDEGEINYRESNFEDTQSSDMDEHSSQKWNDNSVNTGANSSRENKVKENPAKRSFEELDENGAAKCQALGHKSTLLRLRLDERAQLIEMLRLGIFTKDEFKAELVKIEARYEVTTQMPPAKRLRLSSIH</sequence>
<evidence type="ECO:0000313" key="3">
    <source>
        <dbReference type="Proteomes" id="UP001215598"/>
    </source>
</evidence>
<evidence type="ECO:0000256" key="1">
    <source>
        <dbReference type="SAM" id="MobiDB-lite"/>
    </source>
</evidence>
<feature type="region of interest" description="Disordered" evidence="1">
    <location>
        <begin position="174"/>
        <end position="214"/>
    </location>
</feature>
<feature type="compositionally biased region" description="Basic and acidic residues" evidence="1">
    <location>
        <begin position="204"/>
        <end position="214"/>
    </location>
</feature>
<reference evidence="2" key="1">
    <citation type="submission" date="2023-03" db="EMBL/GenBank/DDBJ databases">
        <title>Massive genome expansion in bonnet fungi (Mycena s.s.) driven by repeated elements and novel gene families across ecological guilds.</title>
        <authorList>
            <consortium name="Lawrence Berkeley National Laboratory"/>
            <person name="Harder C.B."/>
            <person name="Miyauchi S."/>
            <person name="Viragh M."/>
            <person name="Kuo A."/>
            <person name="Thoen E."/>
            <person name="Andreopoulos B."/>
            <person name="Lu D."/>
            <person name="Skrede I."/>
            <person name="Drula E."/>
            <person name="Henrissat B."/>
            <person name="Morin E."/>
            <person name="Kohler A."/>
            <person name="Barry K."/>
            <person name="LaButti K."/>
            <person name="Morin E."/>
            <person name="Salamov A."/>
            <person name="Lipzen A."/>
            <person name="Mereny Z."/>
            <person name="Hegedus B."/>
            <person name="Baldrian P."/>
            <person name="Stursova M."/>
            <person name="Weitz H."/>
            <person name="Taylor A."/>
            <person name="Grigoriev I.V."/>
            <person name="Nagy L.G."/>
            <person name="Martin F."/>
            <person name="Kauserud H."/>
        </authorList>
    </citation>
    <scope>NUCLEOTIDE SEQUENCE</scope>
    <source>
        <strain evidence="2">CBHHK182m</strain>
    </source>
</reference>
<evidence type="ECO:0000313" key="2">
    <source>
        <dbReference type="EMBL" id="KAJ7732702.1"/>
    </source>
</evidence>
<dbReference type="EMBL" id="JARKIB010000143">
    <property type="protein sequence ID" value="KAJ7732702.1"/>
    <property type="molecule type" value="Genomic_DNA"/>
</dbReference>
<comment type="caution">
    <text evidence="2">The sequence shown here is derived from an EMBL/GenBank/DDBJ whole genome shotgun (WGS) entry which is preliminary data.</text>
</comment>
<protein>
    <submittedName>
        <fullName evidence="2">Uncharacterized protein</fullName>
    </submittedName>
</protein>
<gene>
    <name evidence="2" type="ORF">B0H16DRAFT_1732688</name>
</gene>
<keyword evidence="3" id="KW-1185">Reference proteome</keyword>
<accession>A0AAD7I2P0</accession>
<dbReference type="AlphaFoldDB" id="A0AAD7I2P0"/>